<dbReference type="InterPro" id="IPR013542">
    <property type="entry name" value="QueG_DUF1730"/>
</dbReference>
<dbReference type="Gene3D" id="3.30.70.20">
    <property type="match status" value="1"/>
</dbReference>
<accession>A0A5B8XU52</accession>
<dbReference type="InterPro" id="IPR016024">
    <property type="entry name" value="ARM-type_fold"/>
</dbReference>
<evidence type="ECO:0000256" key="3">
    <source>
        <dbReference type="ARBA" id="ARBA00022694"/>
    </source>
</evidence>
<keyword evidence="1" id="KW-0004">4Fe-4S</keyword>
<dbReference type="Gene3D" id="1.25.10.10">
    <property type="entry name" value="Leucine-rich Repeat Variant"/>
    <property type="match status" value="1"/>
</dbReference>
<evidence type="ECO:0000313" key="11">
    <source>
        <dbReference type="Proteomes" id="UP000321595"/>
    </source>
</evidence>
<dbReference type="Proteomes" id="UP000321595">
    <property type="component" value="Chromosome"/>
</dbReference>
<dbReference type="GO" id="GO:0046872">
    <property type="term" value="F:metal ion binding"/>
    <property type="evidence" value="ECO:0007669"/>
    <property type="project" value="UniProtKB-KW"/>
</dbReference>
<dbReference type="AlphaFoldDB" id="A0A5B8XU52"/>
<dbReference type="InterPro" id="IPR004453">
    <property type="entry name" value="QueG"/>
</dbReference>
<keyword evidence="3" id="KW-0819">tRNA processing</keyword>
<keyword evidence="8" id="KW-0411">Iron-sulfur</keyword>
<dbReference type="EC" id="1.17.99.6" evidence="10"/>
<organism evidence="10 11">
    <name type="scientific">Microvenator marinus</name>
    <dbReference type="NCBI Taxonomy" id="2600177"/>
    <lineage>
        <taxon>Bacteria</taxon>
        <taxon>Deltaproteobacteria</taxon>
        <taxon>Bradymonadales</taxon>
        <taxon>Microvenatoraceae</taxon>
        <taxon>Microvenator</taxon>
    </lineage>
</organism>
<dbReference type="PROSITE" id="PS51379">
    <property type="entry name" value="4FE4S_FER_2"/>
    <property type="match status" value="1"/>
</dbReference>
<keyword evidence="4" id="KW-0479">Metal-binding</keyword>
<evidence type="ECO:0000256" key="7">
    <source>
        <dbReference type="ARBA" id="ARBA00023004"/>
    </source>
</evidence>
<reference evidence="10 11" key="1">
    <citation type="submission" date="2019-08" db="EMBL/GenBank/DDBJ databases">
        <authorList>
            <person name="Liang Q."/>
        </authorList>
    </citation>
    <scope>NUCLEOTIDE SEQUENCE [LARGE SCALE GENOMIC DNA]</scope>
    <source>
        <strain evidence="10 11">V1718</strain>
    </source>
</reference>
<dbReference type="PROSITE" id="PS00198">
    <property type="entry name" value="4FE4S_FER_1"/>
    <property type="match status" value="1"/>
</dbReference>
<evidence type="ECO:0000259" key="9">
    <source>
        <dbReference type="PROSITE" id="PS51379"/>
    </source>
</evidence>
<dbReference type="InterPro" id="IPR017896">
    <property type="entry name" value="4Fe4S_Fe-S-bd"/>
</dbReference>
<evidence type="ECO:0000256" key="1">
    <source>
        <dbReference type="ARBA" id="ARBA00022485"/>
    </source>
</evidence>
<dbReference type="InterPro" id="IPR011989">
    <property type="entry name" value="ARM-like"/>
</dbReference>
<keyword evidence="6 10" id="KW-0560">Oxidoreductase</keyword>
<evidence type="ECO:0000256" key="2">
    <source>
        <dbReference type="ARBA" id="ARBA00022490"/>
    </source>
</evidence>
<sequence length="371" mass="40709">MSLAQKIVDRAEELGFSSAAIIPAATIPNHEPLFDWLHEGRHGLMGYMERYQDLRVNPAVLEPGTQSVVVLTTNYASSSDVLPGGLRVARYAHNDDYHDVLRERMQELAAFIHAETGAAVGTRPAVDSAPLLERPLAAAAGLGWIGKHSLLLHRERGSWVILSELLVDIEIPTSVPEPYQARCGSCTACIDACPTGAIISPFVLDARRCISYLTIELKGPIPRELRPKIGDHLFGCDICQDVCPWNRGVEVHQDPAFSARPGLANLTIQELISMTQEEFSRVFKGSPLKRSKRRGLLRNAAVVLGNMRAAEDLDLLVTRLREEPEELVRGHLAWAIGRYGSKEAAAALQSAETAESSPYVLEEIRVALESI</sequence>
<dbReference type="SUPFAM" id="SSF48371">
    <property type="entry name" value="ARM repeat"/>
    <property type="match status" value="1"/>
</dbReference>
<evidence type="ECO:0000256" key="4">
    <source>
        <dbReference type="ARBA" id="ARBA00022723"/>
    </source>
</evidence>
<dbReference type="FunFam" id="3.30.70.20:FF:000037">
    <property type="entry name" value="Epoxyqueuosine reductase"/>
    <property type="match status" value="1"/>
</dbReference>
<proteinExistence type="predicted"/>
<keyword evidence="11" id="KW-1185">Reference proteome</keyword>
<dbReference type="GO" id="GO:0051539">
    <property type="term" value="F:4 iron, 4 sulfur cluster binding"/>
    <property type="evidence" value="ECO:0007669"/>
    <property type="project" value="UniProtKB-KW"/>
</dbReference>
<name>A0A5B8XU52_9DELT</name>
<dbReference type="GO" id="GO:0008616">
    <property type="term" value="P:tRNA queuosine(34) biosynthetic process"/>
    <property type="evidence" value="ECO:0007669"/>
    <property type="project" value="UniProtKB-KW"/>
</dbReference>
<dbReference type="Pfam" id="PF13484">
    <property type="entry name" value="Fer4_16"/>
    <property type="match status" value="1"/>
</dbReference>
<keyword evidence="5" id="KW-0671">Queuosine biosynthesis</keyword>
<keyword evidence="7" id="KW-0408">Iron</keyword>
<dbReference type="SUPFAM" id="SSF46548">
    <property type="entry name" value="alpha-helical ferredoxin"/>
    <property type="match status" value="1"/>
</dbReference>
<dbReference type="GO" id="GO:0052693">
    <property type="term" value="F:epoxyqueuosine reductase activity"/>
    <property type="evidence" value="ECO:0007669"/>
    <property type="project" value="UniProtKB-EC"/>
</dbReference>
<dbReference type="InterPro" id="IPR017900">
    <property type="entry name" value="4Fe4S_Fe_S_CS"/>
</dbReference>
<evidence type="ECO:0000313" key="10">
    <source>
        <dbReference type="EMBL" id="QED28831.1"/>
    </source>
</evidence>
<dbReference type="PANTHER" id="PTHR30002:SF4">
    <property type="entry name" value="EPOXYQUEUOSINE REDUCTASE"/>
    <property type="match status" value="1"/>
</dbReference>
<evidence type="ECO:0000256" key="5">
    <source>
        <dbReference type="ARBA" id="ARBA00022785"/>
    </source>
</evidence>
<dbReference type="PANTHER" id="PTHR30002">
    <property type="entry name" value="EPOXYQUEUOSINE REDUCTASE"/>
    <property type="match status" value="1"/>
</dbReference>
<gene>
    <name evidence="10" type="primary">queG</name>
    <name evidence="10" type="ORF">FRD01_16610</name>
</gene>
<dbReference type="KEGG" id="bbae:FRD01_16610"/>
<dbReference type="RefSeq" id="WP_146961611.1">
    <property type="nucleotide sequence ID" value="NZ_CP042467.1"/>
</dbReference>
<dbReference type="Pfam" id="PF08331">
    <property type="entry name" value="QueG_DUF1730"/>
    <property type="match status" value="1"/>
</dbReference>
<evidence type="ECO:0000256" key="8">
    <source>
        <dbReference type="ARBA" id="ARBA00023014"/>
    </source>
</evidence>
<protein>
    <submittedName>
        <fullName evidence="10">tRNA epoxyqueuosine(34) reductase QueG</fullName>
        <ecNumber evidence="10">1.17.99.6</ecNumber>
    </submittedName>
</protein>
<evidence type="ECO:0000256" key="6">
    <source>
        <dbReference type="ARBA" id="ARBA00023002"/>
    </source>
</evidence>
<dbReference type="EMBL" id="CP042467">
    <property type="protein sequence ID" value="QED28831.1"/>
    <property type="molecule type" value="Genomic_DNA"/>
</dbReference>
<dbReference type="OrthoDB" id="9784571at2"/>
<dbReference type="NCBIfam" id="TIGR00276">
    <property type="entry name" value="tRNA epoxyqueuosine(34) reductase QueG"/>
    <property type="match status" value="1"/>
</dbReference>
<feature type="domain" description="4Fe-4S ferredoxin-type" evidence="9">
    <location>
        <begin position="174"/>
        <end position="203"/>
    </location>
</feature>
<keyword evidence="2" id="KW-0963">Cytoplasm</keyword>